<keyword evidence="10" id="KW-1185">Reference proteome</keyword>
<protein>
    <recommendedName>
        <fullName evidence="3">acid phosphatase</fullName>
        <ecNumber evidence="3">3.1.3.2</ecNumber>
    </recommendedName>
</protein>
<dbReference type="EMBL" id="KN552305">
    <property type="protein sequence ID" value="KHJ91146.1"/>
    <property type="molecule type" value="Genomic_DNA"/>
</dbReference>
<feature type="signal peptide" evidence="8">
    <location>
        <begin position="1"/>
        <end position="15"/>
    </location>
</feature>
<evidence type="ECO:0000256" key="8">
    <source>
        <dbReference type="SAM" id="SignalP"/>
    </source>
</evidence>
<keyword evidence="4 8" id="KW-0732">Signal</keyword>
<dbReference type="InterPro" id="IPR050645">
    <property type="entry name" value="Histidine_acid_phosphatase"/>
</dbReference>
<dbReference type="Proteomes" id="UP000053660">
    <property type="component" value="Unassembled WGS sequence"/>
</dbReference>
<evidence type="ECO:0000313" key="9">
    <source>
        <dbReference type="EMBL" id="KHJ91146.1"/>
    </source>
</evidence>
<proteinExistence type="inferred from homology"/>
<evidence type="ECO:0000256" key="1">
    <source>
        <dbReference type="ARBA" id="ARBA00000032"/>
    </source>
</evidence>
<evidence type="ECO:0000256" key="7">
    <source>
        <dbReference type="ARBA" id="ARBA00023180"/>
    </source>
</evidence>
<evidence type="ECO:0000313" key="10">
    <source>
        <dbReference type="Proteomes" id="UP000053660"/>
    </source>
</evidence>
<dbReference type="OrthoDB" id="258392at2759"/>
<name>A0A0B1T4X2_OESDE</name>
<keyword evidence="5" id="KW-0378">Hydrolase</keyword>
<dbReference type="AlphaFoldDB" id="A0A0B1T4X2"/>
<dbReference type="EC" id="3.1.3.2" evidence="3"/>
<sequence length="382" mass="44029">MLAALLALLTPSAIALSDGKMNLLLVHVKKRITTFVGIDRYGGMVIVRLQELFRMIQYKKISGNLEEEDSGNFRREKYNTGLLGMKQHFNLGKKIRKLYVDTGFLGKRYSSAEIYVRSTDYNRTIISALSNMIGMYGWNHGASRKGLDYPDVEGWPEAYVPIAVHTIDRRKDYEISSPGCPRRNKLQEIALESEEAKALLKSPKVVNLFKELTLRCGEEVDANNFWRIRDILFIEQIHANEILRKENEWFSDSLFNEMTYVDLRISRLLHGTFERPVVVNELDIGREIQKVRGGTLFNKISTQMDMKLDCLNNTHKPKCKWINGLKYFVFSAHDFTLNNFFSILNLTNSEVVLPDGYPGYAAAAFIELWVNSTDNRPYFKVR</sequence>
<evidence type="ECO:0000256" key="4">
    <source>
        <dbReference type="ARBA" id="ARBA00022729"/>
    </source>
</evidence>
<evidence type="ECO:0000256" key="6">
    <source>
        <dbReference type="ARBA" id="ARBA00023157"/>
    </source>
</evidence>
<feature type="chain" id="PRO_5012249417" description="acid phosphatase" evidence="8">
    <location>
        <begin position="16"/>
        <end position="382"/>
    </location>
</feature>
<organism evidence="9 10">
    <name type="scientific">Oesophagostomum dentatum</name>
    <name type="common">Nodular worm</name>
    <dbReference type="NCBI Taxonomy" id="61180"/>
    <lineage>
        <taxon>Eukaryota</taxon>
        <taxon>Metazoa</taxon>
        <taxon>Ecdysozoa</taxon>
        <taxon>Nematoda</taxon>
        <taxon>Chromadorea</taxon>
        <taxon>Rhabditida</taxon>
        <taxon>Rhabditina</taxon>
        <taxon>Rhabditomorpha</taxon>
        <taxon>Strongyloidea</taxon>
        <taxon>Strongylidae</taxon>
        <taxon>Oesophagostomum</taxon>
    </lineage>
</organism>
<dbReference type="SUPFAM" id="SSF53254">
    <property type="entry name" value="Phosphoglycerate mutase-like"/>
    <property type="match status" value="1"/>
</dbReference>
<dbReference type="GO" id="GO:0003993">
    <property type="term" value="F:acid phosphatase activity"/>
    <property type="evidence" value="ECO:0007669"/>
    <property type="project" value="UniProtKB-EC"/>
</dbReference>
<gene>
    <name evidence="9" type="ORF">OESDEN_08998</name>
</gene>
<accession>A0A0B1T4X2</accession>
<evidence type="ECO:0000256" key="5">
    <source>
        <dbReference type="ARBA" id="ARBA00022801"/>
    </source>
</evidence>
<dbReference type="CDD" id="cd07061">
    <property type="entry name" value="HP_HAP_like"/>
    <property type="match status" value="1"/>
</dbReference>
<reference evidence="9 10" key="1">
    <citation type="submission" date="2014-03" db="EMBL/GenBank/DDBJ databases">
        <title>Draft genome of the hookworm Oesophagostomum dentatum.</title>
        <authorList>
            <person name="Mitreva M."/>
        </authorList>
    </citation>
    <scope>NUCLEOTIDE SEQUENCE [LARGE SCALE GENOMIC DNA]</scope>
    <source>
        <strain evidence="9 10">OD-Hann</strain>
    </source>
</reference>
<keyword evidence="6" id="KW-1015">Disulfide bond</keyword>
<dbReference type="InterPro" id="IPR000560">
    <property type="entry name" value="His_Pase_clade-2"/>
</dbReference>
<dbReference type="PANTHER" id="PTHR11567">
    <property type="entry name" value="ACID PHOSPHATASE-RELATED"/>
    <property type="match status" value="1"/>
</dbReference>
<keyword evidence="7" id="KW-0325">Glycoprotein</keyword>
<dbReference type="Pfam" id="PF00328">
    <property type="entry name" value="His_Phos_2"/>
    <property type="match status" value="1"/>
</dbReference>
<evidence type="ECO:0000256" key="2">
    <source>
        <dbReference type="ARBA" id="ARBA00005375"/>
    </source>
</evidence>
<dbReference type="InterPro" id="IPR029033">
    <property type="entry name" value="His_PPase_superfam"/>
</dbReference>
<evidence type="ECO:0000256" key="3">
    <source>
        <dbReference type="ARBA" id="ARBA00012646"/>
    </source>
</evidence>
<dbReference type="Gene3D" id="3.40.50.1240">
    <property type="entry name" value="Phosphoglycerate mutase-like"/>
    <property type="match status" value="1"/>
</dbReference>
<dbReference type="PANTHER" id="PTHR11567:SF211">
    <property type="entry name" value="PROSTATIC ACID PHOSPHATASE"/>
    <property type="match status" value="1"/>
</dbReference>
<comment type="similarity">
    <text evidence="2">Belongs to the histidine acid phosphatase family.</text>
</comment>
<comment type="catalytic activity">
    <reaction evidence="1">
        <text>a phosphate monoester + H2O = an alcohol + phosphate</text>
        <dbReference type="Rhea" id="RHEA:15017"/>
        <dbReference type="ChEBI" id="CHEBI:15377"/>
        <dbReference type="ChEBI" id="CHEBI:30879"/>
        <dbReference type="ChEBI" id="CHEBI:43474"/>
        <dbReference type="ChEBI" id="CHEBI:67140"/>
        <dbReference type="EC" id="3.1.3.2"/>
    </reaction>
</comment>